<gene>
    <name evidence="5" type="ORF">Xbud_01854</name>
</gene>
<sequence>MMLFRSVQHKDLGDILNLSSCAGVGLTSLPNNQEYLASRISRSIDSFNDARGRSQQGFLFTLEDTEKHRVIGVSALEVAVGLEEPFYNYRVQKSVRSSRELGVYNSFETLIVGQDYTGCSELCTLFLDPTYHGGRNGVFLSRSRFLFISAFRHLFPKSIFAEMRGVVNKQGESPFWNALGQHFFNVPFAQADYLTGIGAKTFIAELMPFHPIYVPLLPEEAQRAIGQVHENTVPARIILEKEGFIYHDLVDIFDAGAILQADIDDVRAVKASQLVSVQKCENVSRQGNGRLYIVSNLHFQDFKALLLSIPDPADIHKLNNNELKLTSAEMDVIQVAEGESVRCVALFSEETSQ</sequence>
<dbReference type="EC" id="2.3.1.109" evidence="4"/>
<evidence type="ECO:0000313" key="6">
    <source>
        <dbReference type="Proteomes" id="UP000225833"/>
    </source>
</evidence>
<dbReference type="InterPro" id="IPR007041">
    <property type="entry name" value="Arg_succinylTrfase_AstA/AruG"/>
</dbReference>
<evidence type="ECO:0000256" key="4">
    <source>
        <dbReference type="NCBIfam" id="TIGR03244"/>
    </source>
</evidence>
<keyword evidence="1" id="KW-0056">Arginine metabolism</keyword>
<dbReference type="RefSeq" id="WP_099135761.1">
    <property type="nucleotide sequence ID" value="NZ_CAWNNJ010000141.1"/>
</dbReference>
<comment type="caution">
    <text evidence="5">The sequence shown here is derived from an EMBL/GenBank/DDBJ whole genome shotgun (WGS) entry which is preliminary data.</text>
</comment>
<evidence type="ECO:0000256" key="3">
    <source>
        <dbReference type="ARBA" id="ARBA00023315"/>
    </source>
</evidence>
<dbReference type="OrthoDB" id="21121at2"/>
<dbReference type="PANTHER" id="PTHR30420:SF1">
    <property type="entry name" value="ARGININE N-SUCCINYLTRANSFERASE"/>
    <property type="match status" value="1"/>
</dbReference>
<dbReference type="InterPro" id="IPR017650">
    <property type="entry name" value="Arginine_N-succinylTrfase"/>
</dbReference>
<dbReference type="Gene3D" id="2.40.40.20">
    <property type="match status" value="1"/>
</dbReference>
<dbReference type="PANTHER" id="PTHR30420">
    <property type="entry name" value="N-SUCCINYLARGININE DIHYDROLASE"/>
    <property type="match status" value="1"/>
</dbReference>
<proteinExistence type="predicted"/>
<evidence type="ECO:0000313" key="5">
    <source>
        <dbReference type="EMBL" id="PHM28121.1"/>
    </source>
</evidence>
<dbReference type="NCBIfam" id="TIGR03244">
    <property type="entry name" value="arg_catab_AstA"/>
    <property type="match status" value="1"/>
</dbReference>
<reference evidence="5 6" key="1">
    <citation type="journal article" date="2017" name="Nat. Microbiol.">
        <title>Natural product diversity associated with the nematode symbionts Photorhabdus and Xenorhabdus.</title>
        <authorList>
            <person name="Tobias N.J."/>
            <person name="Wolff H."/>
            <person name="Djahanschiri B."/>
            <person name="Grundmann F."/>
            <person name="Kronenwerth M."/>
            <person name="Shi Y.M."/>
            <person name="Simonyi S."/>
            <person name="Grun P."/>
            <person name="Shapiro-Ilan D."/>
            <person name="Pidot S.J."/>
            <person name="Stinear T.P."/>
            <person name="Ebersberger I."/>
            <person name="Bode H.B."/>
        </authorList>
    </citation>
    <scope>NUCLEOTIDE SEQUENCE [LARGE SCALE GENOMIC DNA]</scope>
    <source>
        <strain evidence="5 6">DSM 16342</strain>
    </source>
</reference>
<dbReference type="GO" id="GO:0008791">
    <property type="term" value="F:arginine N-succinyltransferase activity"/>
    <property type="evidence" value="ECO:0007669"/>
    <property type="project" value="UniProtKB-UniRule"/>
</dbReference>
<dbReference type="InterPro" id="IPR016181">
    <property type="entry name" value="Acyl_CoA_acyltransferase"/>
</dbReference>
<organism evidence="5 6">
    <name type="scientific">Xenorhabdus budapestensis</name>
    <dbReference type="NCBI Taxonomy" id="290110"/>
    <lineage>
        <taxon>Bacteria</taxon>
        <taxon>Pseudomonadati</taxon>
        <taxon>Pseudomonadota</taxon>
        <taxon>Gammaproteobacteria</taxon>
        <taxon>Enterobacterales</taxon>
        <taxon>Morganellaceae</taxon>
        <taxon>Xenorhabdus</taxon>
    </lineage>
</organism>
<keyword evidence="2 5" id="KW-0808">Transferase</keyword>
<dbReference type="Proteomes" id="UP000225833">
    <property type="component" value="Unassembled WGS sequence"/>
</dbReference>
<name>A0A2D0J1J3_XENBU</name>
<accession>A0A2D0J1J3</accession>
<dbReference type="AlphaFoldDB" id="A0A2D0J1J3"/>
<dbReference type="NCBIfam" id="TIGR03243">
    <property type="entry name" value="arg_catab_AOST"/>
    <property type="match status" value="1"/>
</dbReference>
<dbReference type="SUPFAM" id="SSF55729">
    <property type="entry name" value="Acyl-CoA N-acyltransferases (Nat)"/>
    <property type="match status" value="1"/>
</dbReference>
<dbReference type="GO" id="GO:0006527">
    <property type="term" value="P:L-arginine catabolic process"/>
    <property type="evidence" value="ECO:0007669"/>
    <property type="project" value="UniProtKB-UniRule"/>
</dbReference>
<evidence type="ECO:0000256" key="1">
    <source>
        <dbReference type="ARBA" id="ARBA00022503"/>
    </source>
</evidence>
<dbReference type="EMBL" id="NIBS01000007">
    <property type="protein sequence ID" value="PHM28121.1"/>
    <property type="molecule type" value="Genomic_DNA"/>
</dbReference>
<protein>
    <recommendedName>
        <fullName evidence="4">Arginine N-succinyltransferase</fullName>
        <ecNumber evidence="4">2.3.1.109</ecNumber>
    </recommendedName>
</protein>
<dbReference type="Pfam" id="PF04958">
    <property type="entry name" value="AstA"/>
    <property type="match status" value="1"/>
</dbReference>
<evidence type="ECO:0000256" key="2">
    <source>
        <dbReference type="ARBA" id="ARBA00022679"/>
    </source>
</evidence>
<keyword evidence="3" id="KW-0012">Acyltransferase</keyword>